<dbReference type="PANTHER" id="PTHR43228">
    <property type="entry name" value="TWO-COMPONENT RESPONSE REGULATOR"/>
    <property type="match status" value="1"/>
</dbReference>
<dbReference type="GO" id="GO:0000160">
    <property type="term" value="P:phosphorelay signal transduction system"/>
    <property type="evidence" value="ECO:0007669"/>
    <property type="project" value="InterPro"/>
</dbReference>
<dbReference type="CDD" id="cd00156">
    <property type="entry name" value="REC"/>
    <property type="match status" value="1"/>
</dbReference>
<dbReference type="InterPro" id="IPR009057">
    <property type="entry name" value="Homeodomain-like_sf"/>
</dbReference>
<dbReference type="EMBL" id="SMAI01000004">
    <property type="protein sequence ID" value="TCT05607.1"/>
    <property type="molecule type" value="Genomic_DNA"/>
</dbReference>
<accession>A0A4R3M2X1</accession>
<dbReference type="InterPro" id="IPR052048">
    <property type="entry name" value="ST_Response_Regulator"/>
</dbReference>
<dbReference type="GO" id="GO:0043565">
    <property type="term" value="F:sequence-specific DNA binding"/>
    <property type="evidence" value="ECO:0007669"/>
    <property type="project" value="InterPro"/>
</dbReference>
<dbReference type="InterPro" id="IPR002197">
    <property type="entry name" value="HTH_Fis"/>
</dbReference>
<dbReference type="SUPFAM" id="SSF46689">
    <property type="entry name" value="Homeodomain-like"/>
    <property type="match status" value="1"/>
</dbReference>
<evidence type="ECO:0000313" key="4">
    <source>
        <dbReference type="Proteomes" id="UP000294664"/>
    </source>
</evidence>
<name>A0A4R3M2X1_9HYPH</name>
<proteinExistence type="predicted"/>
<dbReference type="Gene3D" id="3.40.50.2300">
    <property type="match status" value="1"/>
</dbReference>
<dbReference type="SUPFAM" id="SSF52172">
    <property type="entry name" value="CheY-like"/>
    <property type="match status" value="1"/>
</dbReference>
<dbReference type="Gene3D" id="1.10.10.60">
    <property type="entry name" value="Homeodomain-like"/>
    <property type="match status" value="1"/>
</dbReference>
<dbReference type="PANTHER" id="PTHR43228:SF1">
    <property type="entry name" value="TWO-COMPONENT RESPONSE REGULATOR ARR22"/>
    <property type="match status" value="1"/>
</dbReference>
<protein>
    <submittedName>
        <fullName evidence="3">Regulatory Fis family protein</fullName>
    </submittedName>
</protein>
<feature type="modified residue" description="4-aspartylphosphate" evidence="1">
    <location>
        <position position="53"/>
    </location>
</feature>
<dbReference type="RefSeq" id="WP_132030948.1">
    <property type="nucleotide sequence ID" value="NZ_SMAI01000004.1"/>
</dbReference>
<dbReference type="Proteomes" id="UP000294664">
    <property type="component" value="Unassembled WGS sequence"/>
</dbReference>
<dbReference type="PROSITE" id="PS50110">
    <property type="entry name" value="RESPONSE_REGULATORY"/>
    <property type="match status" value="1"/>
</dbReference>
<dbReference type="Pfam" id="PF02954">
    <property type="entry name" value="HTH_8"/>
    <property type="match status" value="1"/>
</dbReference>
<organism evidence="3 4">
    <name type="scientific">Aquabacter spiritensis</name>
    <dbReference type="NCBI Taxonomy" id="933073"/>
    <lineage>
        <taxon>Bacteria</taxon>
        <taxon>Pseudomonadati</taxon>
        <taxon>Pseudomonadota</taxon>
        <taxon>Alphaproteobacteria</taxon>
        <taxon>Hyphomicrobiales</taxon>
        <taxon>Xanthobacteraceae</taxon>
        <taxon>Aquabacter</taxon>
    </lineage>
</organism>
<dbReference type="Pfam" id="PF00072">
    <property type="entry name" value="Response_reg"/>
    <property type="match status" value="1"/>
</dbReference>
<comment type="caution">
    <text evidence="3">The sequence shown here is derived from an EMBL/GenBank/DDBJ whole genome shotgun (WGS) entry which is preliminary data.</text>
</comment>
<sequence>MGARILIVEDDPLEAARLEGILSGLGHACTVAEDGDAALRLIAGAAFDCILLDLVLPGLDGMGVLGRLRAAGNPVPVVAAVTPMGLDAVESALNAGARDFVVKPAGRLRLQVSIANAVGARAPARPGSAHDCVRWPGPVLVAERPAEIDPEAGASLPLRDRNGHARPLAHLEKAIVAAAVDLYGGRMSEVARRLGIGRSTLYRRFGAPLPDVLEHEPPLSVAAE</sequence>
<dbReference type="OrthoDB" id="9805953at2"/>
<gene>
    <name evidence="3" type="ORF">EDC64_104164</name>
</gene>
<dbReference type="AlphaFoldDB" id="A0A4R3M2X1"/>
<evidence type="ECO:0000256" key="1">
    <source>
        <dbReference type="PROSITE-ProRule" id="PRU00169"/>
    </source>
</evidence>
<keyword evidence="1" id="KW-0597">Phosphoprotein</keyword>
<evidence type="ECO:0000313" key="3">
    <source>
        <dbReference type="EMBL" id="TCT05607.1"/>
    </source>
</evidence>
<reference evidence="3 4" key="1">
    <citation type="submission" date="2019-03" db="EMBL/GenBank/DDBJ databases">
        <title>Genomic Encyclopedia of Type Strains, Phase IV (KMG-IV): sequencing the most valuable type-strain genomes for metagenomic binning, comparative biology and taxonomic classification.</title>
        <authorList>
            <person name="Goeker M."/>
        </authorList>
    </citation>
    <scope>NUCLEOTIDE SEQUENCE [LARGE SCALE GENOMIC DNA]</scope>
    <source>
        <strain evidence="3 4">DSM 9035</strain>
    </source>
</reference>
<keyword evidence="4" id="KW-1185">Reference proteome</keyword>
<dbReference type="InterPro" id="IPR001789">
    <property type="entry name" value="Sig_transdc_resp-reg_receiver"/>
</dbReference>
<feature type="domain" description="Response regulatory" evidence="2">
    <location>
        <begin position="4"/>
        <end position="118"/>
    </location>
</feature>
<dbReference type="InterPro" id="IPR011006">
    <property type="entry name" value="CheY-like_superfamily"/>
</dbReference>
<evidence type="ECO:0000259" key="2">
    <source>
        <dbReference type="PROSITE" id="PS50110"/>
    </source>
</evidence>
<dbReference type="SMART" id="SM00448">
    <property type="entry name" value="REC"/>
    <property type="match status" value="1"/>
</dbReference>